<dbReference type="Gene3D" id="3.40.850.10">
    <property type="entry name" value="Kinesin motor domain"/>
    <property type="match status" value="1"/>
</dbReference>
<dbReference type="Proteomes" id="UP000822688">
    <property type="component" value="Chromosome V"/>
</dbReference>
<dbReference type="GO" id="GO:0007015">
    <property type="term" value="P:actin filament organization"/>
    <property type="evidence" value="ECO:0007669"/>
    <property type="project" value="TreeGrafter"/>
</dbReference>
<proteinExistence type="inferred from homology"/>
<dbReference type="GO" id="GO:0016459">
    <property type="term" value="C:myosin complex"/>
    <property type="evidence" value="ECO:0007669"/>
    <property type="project" value="UniProtKB-KW"/>
</dbReference>
<protein>
    <recommendedName>
        <fullName evidence="7">Myosin motor domain-containing protein</fullName>
    </recommendedName>
</protein>
<reference evidence="8" key="1">
    <citation type="submission" date="2020-06" db="EMBL/GenBank/DDBJ databases">
        <title>WGS assembly of Ceratodon purpureus strain R40.</title>
        <authorList>
            <person name="Carey S.B."/>
            <person name="Jenkins J."/>
            <person name="Shu S."/>
            <person name="Lovell J.T."/>
            <person name="Sreedasyam A."/>
            <person name="Maumus F."/>
            <person name="Tiley G.P."/>
            <person name="Fernandez-Pozo N."/>
            <person name="Barry K."/>
            <person name="Chen C."/>
            <person name="Wang M."/>
            <person name="Lipzen A."/>
            <person name="Daum C."/>
            <person name="Saski C.A."/>
            <person name="Payton A.C."/>
            <person name="Mcbreen J.C."/>
            <person name="Conrad R.E."/>
            <person name="Kollar L.M."/>
            <person name="Olsson S."/>
            <person name="Huttunen S."/>
            <person name="Landis J.B."/>
            <person name="Wickett N.J."/>
            <person name="Johnson M.G."/>
            <person name="Rensing S.A."/>
            <person name="Grimwood J."/>
            <person name="Schmutz J."/>
            <person name="Mcdaniel S.F."/>
        </authorList>
    </citation>
    <scope>NUCLEOTIDE SEQUENCE</scope>
    <source>
        <strain evidence="8">R40</strain>
    </source>
</reference>
<accession>A0A8T0HMP8</accession>
<evidence type="ECO:0000256" key="4">
    <source>
        <dbReference type="ARBA" id="ARBA00023175"/>
    </source>
</evidence>
<keyword evidence="1" id="KW-0547">Nucleotide-binding</keyword>
<comment type="caution">
    <text evidence="6">Lacks conserved residue(s) required for the propagation of feature annotation.</text>
</comment>
<dbReference type="EMBL" id="CM026426">
    <property type="protein sequence ID" value="KAG0571963.1"/>
    <property type="molecule type" value="Genomic_DNA"/>
</dbReference>
<feature type="domain" description="Myosin motor" evidence="7">
    <location>
        <begin position="1"/>
        <end position="80"/>
    </location>
</feature>
<evidence type="ECO:0000256" key="1">
    <source>
        <dbReference type="ARBA" id="ARBA00022741"/>
    </source>
</evidence>
<sequence>MQVLESESASITARRCAKIFVSTSLGFQLGDSRKSLAKAIYANLFDWLIERINKSLETGKKRTGRSISILDIYGFESLRF</sequence>
<gene>
    <name evidence="8" type="ORF">KC19_VG056900</name>
</gene>
<evidence type="ECO:0000259" key="7">
    <source>
        <dbReference type="PROSITE" id="PS51456"/>
    </source>
</evidence>
<dbReference type="InterPro" id="IPR027417">
    <property type="entry name" value="P-loop_NTPase"/>
</dbReference>
<dbReference type="GO" id="GO:0000146">
    <property type="term" value="F:microfilament motor activity"/>
    <property type="evidence" value="ECO:0007669"/>
    <property type="project" value="TreeGrafter"/>
</dbReference>
<dbReference type="Pfam" id="PF00063">
    <property type="entry name" value="Myosin_head"/>
    <property type="match status" value="1"/>
</dbReference>
<comment type="similarity">
    <text evidence="6">Belongs to the TRAFAC class myosin-kinesin ATPase superfamily. Myosin family.</text>
</comment>
<comment type="caution">
    <text evidence="8">The sequence shown here is derived from an EMBL/GenBank/DDBJ whole genome shotgun (WGS) entry which is preliminary data.</text>
</comment>
<evidence type="ECO:0000256" key="6">
    <source>
        <dbReference type="PROSITE-ProRule" id="PRU00782"/>
    </source>
</evidence>
<evidence type="ECO:0000313" key="8">
    <source>
        <dbReference type="EMBL" id="KAG0571963.1"/>
    </source>
</evidence>
<keyword evidence="2" id="KW-0067">ATP-binding</keyword>
<keyword evidence="3 6" id="KW-0518">Myosin</keyword>
<evidence type="ECO:0000313" key="9">
    <source>
        <dbReference type="Proteomes" id="UP000822688"/>
    </source>
</evidence>
<keyword evidence="5 6" id="KW-0009">Actin-binding</keyword>
<dbReference type="GO" id="GO:0016020">
    <property type="term" value="C:membrane"/>
    <property type="evidence" value="ECO:0007669"/>
    <property type="project" value="TreeGrafter"/>
</dbReference>
<dbReference type="PANTHER" id="PTHR13140">
    <property type="entry name" value="MYOSIN"/>
    <property type="match status" value="1"/>
</dbReference>
<dbReference type="GO" id="GO:0051015">
    <property type="term" value="F:actin filament binding"/>
    <property type="evidence" value="ECO:0007669"/>
    <property type="project" value="TreeGrafter"/>
</dbReference>
<keyword evidence="9" id="KW-1185">Reference proteome</keyword>
<dbReference type="GO" id="GO:0005524">
    <property type="term" value="F:ATP binding"/>
    <property type="evidence" value="ECO:0007669"/>
    <property type="project" value="UniProtKB-KW"/>
</dbReference>
<dbReference type="GO" id="GO:0005737">
    <property type="term" value="C:cytoplasm"/>
    <property type="evidence" value="ECO:0007669"/>
    <property type="project" value="TreeGrafter"/>
</dbReference>
<dbReference type="SUPFAM" id="SSF52540">
    <property type="entry name" value="P-loop containing nucleoside triphosphate hydrolases"/>
    <property type="match status" value="1"/>
</dbReference>
<evidence type="ECO:0000256" key="2">
    <source>
        <dbReference type="ARBA" id="ARBA00022840"/>
    </source>
</evidence>
<dbReference type="PROSITE" id="PS51456">
    <property type="entry name" value="MYOSIN_MOTOR"/>
    <property type="match status" value="1"/>
</dbReference>
<organism evidence="8 9">
    <name type="scientific">Ceratodon purpureus</name>
    <name type="common">Fire moss</name>
    <name type="synonym">Dicranum purpureum</name>
    <dbReference type="NCBI Taxonomy" id="3225"/>
    <lineage>
        <taxon>Eukaryota</taxon>
        <taxon>Viridiplantae</taxon>
        <taxon>Streptophyta</taxon>
        <taxon>Embryophyta</taxon>
        <taxon>Bryophyta</taxon>
        <taxon>Bryophytina</taxon>
        <taxon>Bryopsida</taxon>
        <taxon>Dicranidae</taxon>
        <taxon>Pseudoditrichales</taxon>
        <taxon>Ditrichaceae</taxon>
        <taxon>Ceratodon</taxon>
    </lineage>
</organism>
<keyword evidence="4" id="KW-0505">Motor protein</keyword>
<dbReference type="AlphaFoldDB" id="A0A8T0HMP8"/>
<dbReference type="PANTHER" id="PTHR13140:SF706">
    <property type="entry name" value="DILUTE CLASS UNCONVENTIONAL MYOSIN, ISOFORM C"/>
    <property type="match status" value="1"/>
</dbReference>
<name>A0A8T0HMP8_CERPU</name>
<evidence type="ECO:0000256" key="5">
    <source>
        <dbReference type="ARBA" id="ARBA00023203"/>
    </source>
</evidence>
<evidence type="ECO:0000256" key="3">
    <source>
        <dbReference type="ARBA" id="ARBA00023123"/>
    </source>
</evidence>
<dbReference type="InterPro" id="IPR036961">
    <property type="entry name" value="Kinesin_motor_dom_sf"/>
</dbReference>
<dbReference type="Gene3D" id="1.20.120.720">
    <property type="entry name" value="Myosin VI head, motor domain, U50 subdomain"/>
    <property type="match status" value="1"/>
</dbReference>
<dbReference type="InterPro" id="IPR001609">
    <property type="entry name" value="Myosin_head_motor_dom-like"/>
</dbReference>